<dbReference type="GO" id="GO:0010468">
    <property type="term" value="P:regulation of gene expression"/>
    <property type="evidence" value="ECO:0007669"/>
    <property type="project" value="InterPro"/>
</dbReference>
<dbReference type="InterPro" id="IPR007797">
    <property type="entry name" value="AF4/FMR2"/>
</dbReference>
<feature type="compositionally biased region" description="Polar residues" evidence="1">
    <location>
        <begin position="769"/>
        <end position="787"/>
    </location>
</feature>
<proteinExistence type="predicted"/>
<feature type="region of interest" description="Disordered" evidence="1">
    <location>
        <begin position="642"/>
        <end position="804"/>
    </location>
</feature>
<accession>A0A8J6HBA4</accession>
<feature type="region of interest" description="Disordered" evidence="1">
    <location>
        <begin position="187"/>
        <end position="211"/>
    </location>
</feature>
<sequence>MSVVTKSPTWFSGDIFEERSDNVTTKRGRLVSLFSPVFILMAIDMEPSFGPPCDTRVEVNFALEIVVVVVNKCNINREEEGHSAEVLVLVGRDKGVVVVVVVARLLVAGPDDYSRPVGQVFCGRVVSPVSPQKSLTGAATGSSQVERDPSAVDDVDSIHGGCVTRVECVRPGGEYFVRSVYTAAGPRTPPSSVNENVTSDRSRHGSKSDTQSYLAPSLCKTVKASLCSGLKRNSWRYLVGRKRPVFTLDGRYVVVCREVRPLCGSCRFVCVPCIVERDRLRERERQARAQMSSQVDEQGTFLFGAPVRAELIEVVAAAAALPPPVQRANSSRSRIGTDIYVLNRAIKRRGGRRRRRLRKFGRLAKERRGDYRLDASVGVTVTSATGRTKAGRNRIKADSHVEGWPRRVDARGQLERGRRARDAFVDRDQFIKGLAGVILQIFQAESGFFPILVLSAGGRRGGVEICITFAQEGDTSLVTSRQVVTARSSLSLLNMELPVCPESHVCIAGNLTNTPGRRKVKADANAAHNNPPDHPPNYNTEPVALSDFGFSEFIGGAFRNENVKSDTSRFSSVKNRLKTDRENGLGGGALTWVFVRSVLNTANADEGRCLQVNPSSTDPVTQQIQSKLGDFQRLKPFLDHKDLIGVDGVPPSPGVPNGPSSRHNPFMSNLPSSGGASSRLQPSPEPRNMEFKKPHHHQMHHQHQRGGYVKPADGKPPYEGRGGYPGQPVKHGSGITNHRSNGILPAKGPPQSSPNSSASLLPSNNSSSRIHNSGVRNHPRNTFEQNQGPPPGPRESLPSATPNTDMENIFKEMIDVRTPLTAIAATPRKEPDNKFTFSPKLTESTPAPSAPKTARSQKDKETASEARRRYRVITVARRHRNALSRSTLVPVGVAWISGRQRGCATPVQPNAQHTHTQTNTLPSKSAVCGPFTTQVDVPDGSYVMVGASGVGGTTLVTL</sequence>
<dbReference type="PANTHER" id="PTHR10528:SF17">
    <property type="entry name" value="AF4_FMR2 FAMILY MEMBER LILLI"/>
    <property type="match status" value="1"/>
</dbReference>
<feature type="region of interest" description="Disordered" evidence="1">
    <location>
        <begin position="822"/>
        <end position="867"/>
    </location>
</feature>
<dbReference type="Gene3D" id="6.10.250.2670">
    <property type="match status" value="1"/>
</dbReference>
<feature type="compositionally biased region" description="Basic and acidic residues" evidence="1">
    <location>
        <begin position="198"/>
        <end position="207"/>
    </location>
</feature>
<dbReference type="Proteomes" id="UP000719412">
    <property type="component" value="Unassembled WGS sequence"/>
</dbReference>
<dbReference type="PANTHER" id="PTHR10528">
    <property type="entry name" value="AF4/FMR2 FAMILY MEMBER"/>
    <property type="match status" value="1"/>
</dbReference>
<comment type="caution">
    <text evidence="2">The sequence shown here is derived from an EMBL/GenBank/DDBJ whole genome shotgun (WGS) entry which is preliminary data.</text>
</comment>
<reference evidence="2" key="1">
    <citation type="journal article" date="2020" name="J Insects Food Feed">
        <title>The yellow mealworm (Tenebrio molitor) genome: a resource for the emerging insects as food and feed industry.</title>
        <authorList>
            <person name="Eriksson T."/>
            <person name="Andere A."/>
            <person name="Kelstrup H."/>
            <person name="Emery V."/>
            <person name="Picard C."/>
        </authorList>
    </citation>
    <scope>NUCLEOTIDE SEQUENCE</scope>
    <source>
        <strain evidence="2">Stoneville</strain>
        <tissue evidence="2">Whole head</tissue>
    </source>
</reference>
<dbReference type="GO" id="GO:0032783">
    <property type="term" value="C:super elongation complex"/>
    <property type="evidence" value="ECO:0007669"/>
    <property type="project" value="TreeGrafter"/>
</dbReference>
<protein>
    <submittedName>
        <fullName evidence="2">Uncharacterized protein</fullName>
    </submittedName>
</protein>
<evidence type="ECO:0000313" key="3">
    <source>
        <dbReference type="Proteomes" id="UP000719412"/>
    </source>
</evidence>
<reference evidence="2" key="2">
    <citation type="submission" date="2021-08" db="EMBL/GenBank/DDBJ databases">
        <authorList>
            <person name="Eriksson T."/>
        </authorList>
    </citation>
    <scope>NUCLEOTIDE SEQUENCE</scope>
    <source>
        <strain evidence="2">Stoneville</strain>
        <tissue evidence="2">Whole head</tissue>
    </source>
</reference>
<feature type="compositionally biased region" description="Polar residues" evidence="1">
    <location>
        <begin position="835"/>
        <end position="847"/>
    </location>
</feature>
<feature type="compositionally biased region" description="Basic residues" evidence="1">
    <location>
        <begin position="693"/>
        <end position="704"/>
    </location>
</feature>
<evidence type="ECO:0000256" key="1">
    <source>
        <dbReference type="SAM" id="MobiDB-lite"/>
    </source>
</evidence>
<gene>
    <name evidence="2" type="ORF">GEV33_011670</name>
</gene>
<evidence type="ECO:0000313" key="2">
    <source>
        <dbReference type="EMBL" id="KAH0811121.1"/>
    </source>
</evidence>
<feature type="compositionally biased region" description="Low complexity" evidence="1">
    <location>
        <begin position="753"/>
        <end position="768"/>
    </location>
</feature>
<feature type="compositionally biased region" description="Basic and acidic residues" evidence="1">
    <location>
        <begin position="856"/>
        <end position="867"/>
    </location>
</feature>
<feature type="compositionally biased region" description="Polar residues" evidence="1">
    <location>
        <begin position="662"/>
        <end position="681"/>
    </location>
</feature>
<name>A0A8J6HBA4_TENMO</name>
<keyword evidence="3" id="KW-1185">Reference proteome</keyword>
<organism evidence="2 3">
    <name type="scientific">Tenebrio molitor</name>
    <name type="common">Yellow mealworm beetle</name>
    <dbReference type="NCBI Taxonomy" id="7067"/>
    <lineage>
        <taxon>Eukaryota</taxon>
        <taxon>Metazoa</taxon>
        <taxon>Ecdysozoa</taxon>
        <taxon>Arthropoda</taxon>
        <taxon>Hexapoda</taxon>
        <taxon>Insecta</taxon>
        <taxon>Pterygota</taxon>
        <taxon>Neoptera</taxon>
        <taxon>Endopterygota</taxon>
        <taxon>Coleoptera</taxon>
        <taxon>Polyphaga</taxon>
        <taxon>Cucujiformia</taxon>
        <taxon>Tenebrionidae</taxon>
        <taxon>Tenebrio</taxon>
    </lineage>
</organism>
<dbReference type="EMBL" id="JABDTM020027026">
    <property type="protein sequence ID" value="KAH0811121.1"/>
    <property type="molecule type" value="Genomic_DNA"/>
</dbReference>
<dbReference type="AlphaFoldDB" id="A0A8J6HBA4"/>